<feature type="signal peptide" evidence="1">
    <location>
        <begin position="1"/>
        <end position="17"/>
    </location>
</feature>
<feature type="non-terminal residue" evidence="2">
    <location>
        <position position="1"/>
    </location>
</feature>
<sequence>WCLFCCCMGFGVAKSRAPLGVTFNCCCANTSWQTTSRSDADGNCCGTFTELCCFECLCRAPPRAGDPRCIWCGFDFCGLVGSVAREGRPTKPHDLSRLSDIDAEVALPFIPCWCCCAGLRLMPPSNCVDNYMRCLWCEYSFSTGMPDTEAGLCLHLVNCWCCYSLCKFPPTSRHNPLCACCGRVCIDRDHAKT</sequence>
<evidence type="ECO:0000256" key="1">
    <source>
        <dbReference type="SAM" id="SignalP"/>
    </source>
</evidence>
<reference evidence="2" key="1">
    <citation type="submission" date="2023-08" db="EMBL/GenBank/DDBJ databases">
        <authorList>
            <person name="Chen Y."/>
            <person name="Shah S."/>
            <person name="Dougan E. K."/>
            <person name="Thang M."/>
            <person name="Chan C."/>
        </authorList>
    </citation>
    <scope>NUCLEOTIDE SEQUENCE</scope>
</reference>
<gene>
    <name evidence="2" type="ORF">EVOR1521_LOCUS11795</name>
</gene>
<keyword evidence="1" id="KW-0732">Signal</keyword>
<comment type="caution">
    <text evidence="2">The sequence shown here is derived from an EMBL/GenBank/DDBJ whole genome shotgun (WGS) entry which is preliminary data.</text>
</comment>
<dbReference type="Proteomes" id="UP001178507">
    <property type="component" value="Unassembled WGS sequence"/>
</dbReference>
<dbReference type="EMBL" id="CAUJNA010001199">
    <property type="protein sequence ID" value="CAJ1385121.1"/>
    <property type="molecule type" value="Genomic_DNA"/>
</dbReference>
<feature type="chain" id="PRO_5041423779" evidence="1">
    <location>
        <begin position="18"/>
        <end position="193"/>
    </location>
</feature>
<proteinExistence type="predicted"/>
<name>A0AA36IE84_9DINO</name>
<dbReference type="AlphaFoldDB" id="A0AA36IE84"/>
<keyword evidence="3" id="KW-1185">Reference proteome</keyword>
<accession>A0AA36IE84</accession>
<evidence type="ECO:0000313" key="3">
    <source>
        <dbReference type="Proteomes" id="UP001178507"/>
    </source>
</evidence>
<organism evidence="2 3">
    <name type="scientific">Effrenium voratum</name>
    <dbReference type="NCBI Taxonomy" id="2562239"/>
    <lineage>
        <taxon>Eukaryota</taxon>
        <taxon>Sar</taxon>
        <taxon>Alveolata</taxon>
        <taxon>Dinophyceae</taxon>
        <taxon>Suessiales</taxon>
        <taxon>Symbiodiniaceae</taxon>
        <taxon>Effrenium</taxon>
    </lineage>
</organism>
<evidence type="ECO:0000313" key="2">
    <source>
        <dbReference type="EMBL" id="CAJ1385121.1"/>
    </source>
</evidence>
<protein>
    <submittedName>
        <fullName evidence="2">Uncharacterized protein</fullName>
    </submittedName>
</protein>